<dbReference type="InterPro" id="IPR001482">
    <property type="entry name" value="T2SS/T4SS_dom"/>
</dbReference>
<dbReference type="AlphaFoldDB" id="A0A7V1GDF9"/>
<feature type="non-terminal residue" evidence="7">
    <location>
        <position position="358"/>
    </location>
</feature>
<evidence type="ECO:0000313" key="7">
    <source>
        <dbReference type="EMBL" id="HEA15369.1"/>
    </source>
</evidence>
<dbReference type="Pfam" id="PF00437">
    <property type="entry name" value="T2SSE"/>
    <property type="match status" value="1"/>
</dbReference>
<dbReference type="Pfam" id="PF05157">
    <property type="entry name" value="MshEN"/>
    <property type="match status" value="1"/>
</dbReference>
<name>A0A7V1GDF9_9GAMM</name>
<dbReference type="EMBL" id="DRGM01000034">
    <property type="protein sequence ID" value="HEA15369.1"/>
    <property type="molecule type" value="Genomic_DNA"/>
</dbReference>
<dbReference type="Gene3D" id="3.40.50.300">
    <property type="entry name" value="P-loop containing nucleotide triphosphate hydrolases"/>
    <property type="match status" value="1"/>
</dbReference>
<dbReference type="InterPro" id="IPR027417">
    <property type="entry name" value="P-loop_NTPase"/>
</dbReference>
<feature type="domain" description="Bacterial type II secretion system protein E" evidence="5">
    <location>
        <begin position="171"/>
        <end position="358"/>
    </location>
</feature>
<feature type="compositionally biased region" description="Basic and acidic residues" evidence="4">
    <location>
        <begin position="153"/>
        <end position="162"/>
    </location>
</feature>
<evidence type="ECO:0000256" key="3">
    <source>
        <dbReference type="ARBA" id="ARBA00022840"/>
    </source>
</evidence>
<gene>
    <name evidence="7" type="ORF">ENH88_02760</name>
</gene>
<sequence length="358" mass="40563">MNINSPLLRKFITLGRIDAETVKLKQREYASTAELIAKCSGIDGHELAEQCIDLFRVPYFDLRDFNVELIPKELIKEKLIKEHHILPLVKKGRKLYIAASDPTDYGAFENFEFSTGLSCEVVVVDYRQLEAKIEQLLDASGSLHLSDEEFKEFSDLDTEGPREQQNNGEDEKDDAPIIVYINKILMDAIKKGASDLHFEPYEHKYRVRFRIDGILHEMASPPNSLATRLSARIKVMARLDIAEKRKPQDGRIKLKITERKSIDFRVSTLPTLWGEKIVMRILDSSSAMLGIDVLGYEPEQKKLYMDALQQPQGMILVTGPTGSGKTVSLYTGLNILNQPERNISTAEDPVEINLEGIN</sequence>
<comment type="caution">
    <text evidence="7">The sequence shown here is derived from an EMBL/GenBank/DDBJ whole genome shotgun (WGS) entry which is preliminary data.</text>
</comment>
<dbReference type="FunFam" id="3.30.450.90:FF:000001">
    <property type="entry name" value="Type II secretion system ATPase GspE"/>
    <property type="match status" value="1"/>
</dbReference>
<proteinExistence type="inferred from homology"/>
<dbReference type="PANTHER" id="PTHR30258:SF1">
    <property type="entry name" value="PROTEIN TRANSPORT PROTEIN HOFB HOMOLOG"/>
    <property type="match status" value="1"/>
</dbReference>
<dbReference type="GO" id="GO:0016887">
    <property type="term" value="F:ATP hydrolysis activity"/>
    <property type="evidence" value="ECO:0007669"/>
    <property type="project" value="TreeGrafter"/>
</dbReference>
<evidence type="ECO:0000259" key="6">
    <source>
        <dbReference type="Pfam" id="PF05157"/>
    </source>
</evidence>
<feature type="region of interest" description="Disordered" evidence="4">
    <location>
        <begin position="153"/>
        <end position="172"/>
    </location>
</feature>
<dbReference type="Proteomes" id="UP000886188">
    <property type="component" value="Unassembled WGS sequence"/>
</dbReference>
<organism evidence="7">
    <name type="scientific">Pseudoalteromonas prydzensis</name>
    <dbReference type="NCBI Taxonomy" id="182141"/>
    <lineage>
        <taxon>Bacteria</taxon>
        <taxon>Pseudomonadati</taxon>
        <taxon>Pseudomonadota</taxon>
        <taxon>Gammaproteobacteria</taxon>
        <taxon>Alteromonadales</taxon>
        <taxon>Pseudoalteromonadaceae</taxon>
        <taxon>Pseudoalteromonas</taxon>
    </lineage>
</organism>
<dbReference type="Gene3D" id="3.30.450.90">
    <property type="match status" value="1"/>
</dbReference>
<dbReference type="RefSeq" id="WP_304179182.1">
    <property type="nucleotide sequence ID" value="NZ_DRGM01000034.1"/>
</dbReference>
<feature type="domain" description="Type II secretion system protein GspE N-terminal" evidence="6">
    <location>
        <begin position="55"/>
        <end position="141"/>
    </location>
</feature>
<dbReference type="InterPro" id="IPR007831">
    <property type="entry name" value="T2SS_GspE_N"/>
</dbReference>
<protein>
    <submittedName>
        <fullName evidence="7">Type IV-A pilus assembly ATPase PilB</fullName>
    </submittedName>
</protein>
<keyword evidence="3" id="KW-0067">ATP-binding</keyword>
<comment type="similarity">
    <text evidence="1">Belongs to the GSP E family.</text>
</comment>
<dbReference type="InterPro" id="IPR037257">
    <property type="entry name" value="T2SS_E_N_sf"/>
</dbReference>
<evidence type="ECO:0000256" key="2">
    <source>
        <dbReference type="ARBA" id="ARBA00022741"/>
    </source>
</evidence>
<evidence type="ECO:0000256" key="1">
    <source>
        <dbReference type="ARBA" id="ARBA00006611"/>
    </source>
</evidence>
<evidence type="ECO:0000259" key="5">
    <source>
        <dbReference type="Pfam" id="PF00437"/>
    </source>
</evidence>
<dbReference type="SUPFAM" id="SSF160246">
    <property type="entry name" value="EspE N-terminal domain-like"/>
    <property type="match status" value="1"/>
</dbReference>
<dbReference type="SUPFAM" id="SSF52540">
    <property type="entry name" value="P-loop containing nucleoside triphosphate hydrolases"/>
    <property type="match status" value="1"/>
</dbReference>
<dbReference type="GO" id="GO:0005886">
    <property type="term" value="C:plasma membrane"/>
    <property type="evidence" value="ECO:0007669"/>
    <property type="project" value="TreeGrafter"/>
</dbReference>
<reference evidence="7" key="1">
    <citation type="journal article" date="2020" name="mSystems">
        <title>Genome- and Community-Level Interaction Insights into Carbon Utilization and Element Cycling Functions of Hydrothermarchaeota in Hydrothermal Sediment.</title>
        <authorList>
            <person name="Zhou Z."/>
            <person name="Liu Y."/>
            <person name="Xu W."/>
            <person name="Pan J."/>
            <person name="Luo Z.H."/>
            <person name="Li M."/>
        </authorList>
    </citation>
    <scope>NUCLEOTIDE SEQUENCE [LARGE SCALE GENOMIC DNA]</scope>
    <source>
        <strain evidence="7">HyVt-346</strain>
    </source>
</reference>
<accession>A0A7V1GDF9</accession>
<keyword evidence="2" id="KW-0547">Nucleotide-binding</keyword>
<evidence type="ECO:0000256" key="4">
    <source>
        <dbReference type="SAM" id="MobiDB-lite"/>
    </source>
</evidence>
<dbReference type="Gene3D" id="3.30.300.160">
    <property type="entry name" value="Type II secretion system, protein E, N-terminal domain"/>
    <property type="match status" value="1"/>
</dbReference>
<dbReference type="PANTHER" id="PTHR30258">
    <property type="entry name" value="TYPE II SECRETION SYSTEM PROTEIN GSPE-RELATED"/>
    <property type="match status" value="1"/>
</dbReference>
<dbReference type="GO" id="GO:0005524">
    <property type="term" value="F:ATP binding"/>
    <property type="evidence" value="ECO:0007669"/>
    <property type="project" value="UniProtKB-KW"/>
</dbReference>